<reference evidence="2 4" key="2">
    <citation type="submission" date="2016-10" db="EMBL/GenBank/DDBJ databases">
        <authorList>
            <person name="Varghese N."/>
            <person name="Submissions S."/>
        </authorList>
    </citation>
    <scope>NUCLEOTIDE SEQUENCE [LARGE SCALE GENOMIC DNA]</scope>
    <source>
        <strain evidence="2 4">BS2774</strain>
    </source>
</reference>
<evidence type="ECO:0000313" key="3">
    <source>
        <dbReference type="Proteomes" id="UP000181686"/>
    </source>
</evidence>
<dbReference type="Proteomes" id="UP000181686">
    <property type="component" value="Unassembled WGS sequence"/>
</dbReference>
<evidence type="ECO:0000313" key="2">
    <source>
        <dbReference type="EMBL" id="SDP10830.1"/>
    </source>
</evidence>
<gene>
    <name evidence="1" type="ORF">BFN10_08770</name>
    <name evidence="2" type="ORF">SAMN04490184_2312</name>
</gene>
<reference evidence="1 3" key="1">
    <citation type="submission" date="2016-08" db="EMBL/GenBank/DDBJ databases">
        <title>Draft genome sequence of the type strain of Pseudomonas extremorientalis LMG 19695T isolated from drinking water reservoir.</title>
        <authorList>
            <person name="Tambong J.T."/>
        </authorList>
    </citation>
    <scope>NUCLEOTIDE SEQUENCE [LARGE SCALE GENOMIC DNA]</scope>
    <source>
        <strain evidence="1 3">LMG 19695</strain>
    </source>
</reference>
<dbReference type="RefSeq" id="WP_071489341.1">
    <property type="nucleotide sequence ID" value="NZ_LT629708.1"/>
</dbReference>
<protein>
    <recommendedName>
        <fullName evidence="5">Restriction endonuclease type IV Mrr domain-containing protein</fullName>
    </recommendedName>
</protein>
<sequence length="312" mass="35863">MLGLKVEIWEHWEELCCYFMEQIAHKHDPHIKYQCYGHKGQSQFGVDLVPKSSDFPLVGQCKLRETSFTWKQVLDELEKTDGYAGKIQGYVIFTTAHKHTTIQDQQNSGSVYRHKRPDGSSFSVHVKHWADYSADDLKSIPQDVLQRIFPNAYSLSVTPQAPSNDDYMVSLAKLRSYVPTCLSVSDLHWLEQYDFTLGWIPELAFDAFRDLHRDVEQVEDALRFNIKSWLHQEGSEEIKASLLAGKDFYDALKVFVNGVQGQIVGDNLPDGTSILTVTDQPRWEKHARQFASDAQYLANVYRMSILGERVRN</sequence>
<evidence type="ECO:0000313" key="1">
    <source>
        <dbReference type="EMBL" id="OIN10774.1"/>
    </source>
</evidence>
<proteinExistence type="predicted"/>
<evidence type="ECO:0008006" key="5">
    <source>
        <dbReference type="Google" id="ProtNLM"/>
    </source>
</evidence>
<keyword evidence="4" id="KW-1185">Reference proteome</keyword>
<dbReference type="Proteomes" id="UP000182654">
    <property type="component" value="Chromosome I"/>
</dbReference>
<dbReference type="EMBL" id="MDGK01000017">
    <property type="protein sequence ID" value="OIN10774.1"/>
    <property type="molecule type" value="Genomic_DNA"/>
</dbReference>
<dbReference type="EMBL" id="LT629708">
    <property type="protein sequence ID" value="SDP10830.1"/>
    <property type="molecule type" value="Genomic_DNA"/>
</dbReference>
<name>A0A1H0Q196_9PSED</name>
<evidence type="ECO:0000313" key="4">
    <source>
        <dbReference type="Proteomes" id="UP000182654"/>
    </source>
</evidence>
<accession>A0A1H0Q196</accession>
<organism evidence="1 3">
    <name type="scientific">Pseudomonas extremorientalis</name>
    <dbReference type="NCBI Taxonomy" id="169669"/>
    <lineage>
        <taxon>Bacteria</taxon>
        <taxon>Pseudomonadati</taxon>
        <taxon>Pseudomonadota</taxon>
        <taxon>Gammaproteobacteria</taxon>
        <taxon>Pseudomonadales</taxon>
        <taxon>Pseudomonadaceae</taxon>
        <taxon>Pseudomonas</taxon>
    </lineage>
</organism>
<dbReference type="AlphaFoldDB" id="A0A1H0Q196"/>